<name>A0A453EJA7_AEGTS</name>
<proteinExistence type="predicted"/>
<dbReference type="AlphaFoldDB" id="A0A453EJA7"/>
<reference evidence="2" key="3">
    <citation type="journal article" date="2017" name="Nature">
        <title>Genome sequence of the progenitor of the wheat D genome Aegilops tauschii.</title>
        <authorList>
            <person name="Luo M.C."/>
            <person name="Gu Y.Q."/>
            <person name="Puiu D."/>
            <person name="Wang H."/>
            <person name="Twardziok S.O."/>
            <person name="Deal K.R."/>
            <person name="Huo N."/>
            <person name="Zhu T."/>
            <person name="Wang L."/>
            <person name="Wang Y."/>
            <person name="McGuire P.E."/>
            <person name="Liu S."/>
            <person name="Long H."/>
            <person name="Ramasamy R.K."/>
            <person name="Rodriguez J.C."/>
            <person name="Van S.L."/>
            <person name="Yuan L."/>
            <person name="Wang Z."/>
            <person name="Xia Z."/>
            <person name="Xiao L."/>
            <person name="Anderson O.D."/>
            <person name="Ouyang S."/>
            <person name="Liang Y."/>
            <person name="Zimin A.V."/>
            <person name="Pertea G."/>
            <person name="Qi P."/>
            <person name="Bennetzen J.L."/>
            <person name="Dai X."/>
            <person name="Dawson M.W."/>
            <person name="Muller H.G."/>
            <person name="Kugler K."/>
            <person name="Rivarola-Duarte L."/>
            <person name="Spannagl M."/>
            <person name="Mayer K.F.X."/>
            <person name="Lu F.H."/>
            <person name="Bevan M.W."/>
            <person name="Leroy P."/>
            <person name="Li P."/>
            <person name="You F.M."/>
            <person name="Sun Q."/>
            <person name="Liu Z."/>
            <person name="Lyons E."/>
            <person name="Wicker T."/>
            <person name="Salzberg S.L."/>
            <person name="Devos K.M."/>
            <person name="Dvorak J."/>
        </authorList>
    </citation>
    <scope>NUCLEOTIDE SEQUENCE [LARGE SCALE GENOMIC DNA]</scope>
    <source>
        <strain evidence="2">cv. AL8/78</strain>
    </source>
</reference>
<reference evidence="2" key="4">
    <citation type="submission" date="2019-03" db="UniProtKB">
        <authorList>
            <consortium name="EnsemblPlants"/>
        </authorList>
    </citation>
    <scope>IDENTIFICATION</scope>
</reference>
<dbReference type="InterPro" id="IPR039976">
    <property type="entry name" value="WIT1/WIT2"/>
</dbReference>
<dbReference type="Proteomes" id="UP000015105">
    <property type="component" value="Chromosome 3D"/>
</dbReference>
<feature type="coiled-coil region" evidence="1">
    <location>
        <begin position="63"/>
        <end position="90"/>
    </location>
</feature>
<reference evidence="3" key="1">
    <citation type="journal article" date="2014" name="Science">
        <title>Ancient hybridizations among the ancestral genomes of bread wheat.</title>
        <authorList>
            <consortium name="International Wheat Genome Sequencing Consortium,"/>
            <person name="Marcussen T."/>
            <person name="Sandve S.R."/>
            <person name="Heier L."/>
            <person name="Spannagl M."/>
            <person name="Pfeifer M."/>
            <person name="Jakobsen K.S."/>
            <person name="Wulff B.B."/>
            <person name="Steuernagel B."/>
            <person name="Mayer K.F."/>
            <person name="Olsen O.A."/>
        </authorList>
    </citation>
    <scope>NUCLEOTIDE SEQUENCE [LARGE SCALE GENOMIC DNA]</scope>
    <source>
        <strain evidence="3">cv. AL8/78</strain>
    </source>
</reference>
<sequence length="215" mass="23804">ARCAELTRTNVQLNGELNHMKTRGSDKAGLLEMDLMETEAQLEHTMASVEAISEHQSMLKSSISDMQHVIEDLKDKYLKAETRAESAESKCTLLRDTSFKLSEEISFLRGRVGGLENSLCQANQLKLSTAKDIGIKTKTITDLVAKLALERERLHLQIVTLTRKNRMLTQKCKENDNEGTLLSKKVTANEGELGPTGVTEEVLLDSSSIQTKGEG</sequence>
<dbReference type="PANTHER" id="PTHR35705:SF7">
    <property type="entry name" value="OS01G0235350 PROTEIN"/>
    <property type="match status" value="1"/>
</dbReference>
<dbReference type="Gene3D" id="1.20.5.170">
    <property type="match status" value="1"/>
</dbReference>
<reference evidence="2" key="5">
    <citation type="journal article" date="2021" name="G3 (Bethesda)">
        <title>Aegilops tauschii genome assembly Aet v5.0 features greater sequence contiguity and improved annotation.</title>
        <authorList>
            <person name="Wang L."/>
            <person name="Zhu T."/>
            <person name="Rodriguez J.C."/>
            <person name="Deal K.R."/>
            <person name="Dubcovsky J."/>
            <person name="McGuire P.E."/>
            <person name="Lux T."/>
            <person name="Spannagl M."/>
            <person name="Mayer K.F.X."/>
            <person name="Baldrich P."/>
            <person name="Meyers B.C."/>
            <person name="Huo N."/>
            <person name="Gu Y.Q."/>
            <person name="Zhou H."/>
            <person name="Devos K.M."/>
            <person name="Bennetzen J.L."/>
            <person name="Unver T."/>
            <person name="Budak H."/>
            <person name="Gulick P.J."/>
            <person name="Galiba G."/>
            <person name="Kalapos B."/>
            <person name="Nelson D.R."/>
            <person name="Li P."/>
            <person name="You F.M."/>
            <person name="Luo M.C."/>
            <person name="Dvorak J."/>
        </authorList>
    </citation>
    <scope>NUCLEOTIDE SEQUENCE [LARGE SCALE GENOMIC DNA]</scope>
    <source>
        <strain evidence="2">cv. AL8/78</strain>
    </source>
</reference>
<protein>
    <submittedName>
        <fullName evidence="2">Uncharacterized protein</fullName>
    </submittedName>
</protein>
<dbReference type="EnsemblPlants" id="AET3Gv20360200.2">
    <property type="protein sequence ID" value="AET3Gv20360200.2"/>
    <property type="gene ID" value="AET3Gv20360200"/>
</dbReference>
<keyword evidence="3" id="KW-1185">Reference proteome</keyword>
<reference evidence="3" key="2">
    <citation type="journal article" date="2017" name="Nat. Plants">
        <title>The Aegilops tauschii genome reveals multiple impacts of transposons.</title>
        <authorList>
            <person name="Zhao G."/>
            <person name="Zou C."/>
            <person name="Li K."/>
            <person name="Wang K."/>
            <person name="Li T."/>
            <person name="Gao L."/>
            <person name="Zhang X."/>
            <person name="Wang H."/>
            <person name="Yang Z."/>
            <person name="Liu X."/>
            <person name="Jiang W."/>
            <person name="Mao L."/>
            <person name="Kong X."/>
            <person name="Jiao Y."/>
            <person name="Jia J."/>
        </authorList>
    </citation>
    <scope>NUCLEOTIDE SEQUENCE [LARGE SCALE GENOMIC DNA]</scope>
    <source>
        <strain evidence="3">cv. AL8/78</strain>
    </source>
</reference>
<evidence type="ECO:0000313" key="2">
    <source>
        <dbReference type="EnsemblPlants" id="AET3Gv20360200.2"/>
    </source>
</evidence>
<evidence type="ECO:0000313" key="3">
    <source>
        <dbReference type="Proteomes" id="UP000015105"/>
    </source>
</evidence>
<keyword evidence="1" id="KW-0175">Coiled coil</keyword>
<dbReference type="PANTHER" id="PTHR35705">
    <property type="entry name" value="WPP DOMAIN-INTERACTING TAIL-ANCHORED PROTEIN 1"/>
    <property type="match status" value="1"/>
</dbReference>
<evidence type="ECO:0000256" key="1">
    <source>
        <dbReference type="SAM" id="Coils"/>
    </source>
</evidence>
<dbReference type="SUPFAM" id="SSF57997">
    <property type="entry name" value="Tropomyosin"/>
    <property type="match status" value="1"/>
</dbReference>
<accession>A0A453EJA7</accession>
<dbReference type="Gramene" id="AET3Gv20360200.2">
    <property type="protein sequence ID" value="AET3Gv20360200.2"/>
    <property type="gene ID" value="AET3Gv20360200"/>
</dbReference>
<organism evidence="2 3">
    <name type="scientific">Aegilops tauschii subsp. strangulata</name>
    <name type="common">Goatgrass</name>
    <dbReference type="NCBI Taxonomy" id="200361"/>
    <lineage>
        <taxon>Eukaryota</taxon>
        <taxon>Viridiplantae</taxon>
        <taxon>Streptophyta</taxon>
        <taxon>Embryophyta</taxon>
        <taxon>Tracheophyta</taxon>
        <taxon>Spermatophyta</taxon>
        <taxon>Magnoliopsida</taxon>
        <taxon>Liliopsida</taxon>
        <taxon>Poales</taxon>
        <taxon>Poaceae</taxon>
        <taxon>BOP clade</taxon>
        <taxon>Pooideae</taxon>
        <taxon>Triticodae</taxon>
        <taxon>Triticeae</taxon>
        <taxon>Triticinae</taxon>
        <taxon>Aegilops</taxon>
    </lineage>
</organism>